<reference evidence="3 4" key="1">
    <citation type="journal article" date="2016" name="Mol. Biol. Evol.">
        <title>Comparative Genomics of Early-Diverging Mushroom-Forming Fungi Provides Insights into the Origins of Lignocellulose Decay Capabilities.</title>
        <authorList>
            <person name="Nagy L.G."/>
            <person name="Riley R."/>
            <person name="Tritt A."/>
            <person name="Adam C."/>
            <person name="Daum C."/>
            <person name="Floudas D."/>
            <person name="Sun H."/>
            <person name="Yadav J.S."/>
            <person name="Pangilinan J."/>
            <person name="Larsson K.H."/>
            <person name="Matsuura K."/>
            <person name="Barry K."/>
            <person name="Labutti K."/>
            <person name="Kuo R."/>
            <person name="Ohm R.A."/>
            <person name="Bhattacharya S.S."/>
            <person name="Shirouzu T."/>
            <person name="Yoshinaga Y."/>
            <person name="Martin F.M."/>
            <person name="Grigoriev I.V."/>
            <person name="Hibbett D.S."/>
        </authorList>
    </citation>
    <scope>NUCLEOTIDE SEQUENCE [LARGE SCALE GENOMIC DNA]</scope>
    <source>
        <strain evidence="3 4">HHB14362 ss-1</strain>
    </source>
</reference>
<dbReference type="InParanoid" id="A0A165Q463"/>
<dbReference type="AlphaFoldDB" id="A0A165Q463"/>
<dbReference type="GO" id="GO:0016787">
    <property type="term" value="F:hydrolase activity"/>
    <property type="evidence" value="ECO:0007669"/>
    <property type="project" value="UniProtKB-KW"/>
</dbReference>
<dbReference type="Pfam" id="PF01177">
    <property type="entry name" value="Asp_Glu_race"/>
    <property type="match status" value="1"/>
</dbReference>
<dbReference type="GO" id="GO:0047661">
    <property type="term" value="F:amino-acid racemase activity"/>
    <property type="evidence" value="ECO:0007669"/>
    <property type="project" value="InterPro"/>
</dbReference>
<dbReference type="InterPro" id="IPR003010">
    <property type="entry name" value="C-N_Hydrolase"/>
</dbReference>
<dbReference type="OrthoDB" id="412018at2759"/>
<evidence type="ECO:0000313" key="4">
    <source>
        <dbReference type="Proteomes" id="UP000076761"/>
    </source>
</evidence>
<evidence type="ECO:0000313" key="3">
    <source>
        <dbReference type="EMBL" id="KZT21894.1"/>
    </source>
</evidence>
<evidence type="ECO:0000259" key="2">
    <source>
        <dbReference type="PROSITE" id="PS50263"/>
    </source>
</evidence>
<dbReference type="InterPro" id="IPR052186">
    <property type="entry name" value="Hydantoin_racemase-like"/>
</dbReference>
<feature type="domain" description="CN hydrolase" evidence="2">
    <location>
        <begin position="5"/>
        <end position="299"/>
    </location>
</feature>
<dbReference type="STRING" id="1314782.A0A165Q463"/>
<dbReference type="Proteomes" id="UP000076761">
    <property type="component" value="Unassembled WGS sequence"/>
</dbReference>
<dbReference type="PROSITE" id="PS50263">
    <property type="entry name" value="CN_HYDROLASE"/>
    <property type="match status" value="1"/>
</dbReference>
<keyword evidence="3" id="KW-0378">Hydrolase</keyword>
<proteinExistence type="inferred from homology"/>
<dbReference type="SUPFAM" id="SSF56317">
    <property type="entry name" value="Carbon-nitrogen hydrolase"/>
    <property type="match status" value="1"/>
</dbReference>
<gene>
    <name evidence="3" type="ORF">NEOLEDRAFT_1138639</name>
</gene>
<keyword evidence="4" id="KW-1185">Reference proteome</keyword>
<sequence length="600" mass="65586">MPRVVRLAAAQMGATHRTDPREKTLARMLRLLEDAAAQGAQVVLYPEIAFTTFFPRYIIHDKNELESWYEHGDITKSPQTKPLFDRAQELGIDISLGFAEAADDGQHFNSCIYYSSHDGSIISKYRKIHLPGTFEPFENPDAIQQLEKRYFKPGDLGWKAFRVPGLEKNGPPEGRGDPIFGMMICNDRRWAESWRVLGLQGVEVVLCGYNTAGYAPDLWGSDPNQDPKEAEASALFQHKLSMQGHSYTNSTFSVSAARCGYDDGKFHLIAGSCIVGPEGYILAESKTSEDEIIVADCDLDACKQGKEKTFNFSKHRRIEHYKLITEQKGVVEPPLKNGTVATVVNGISVNGVQKNKIRILLCNPNSTKFMTDNCVEMVKPTLPPDVEVVGLTAPAPGPTAIEGNFDNILSAAAAVRAVLPIANDFDAILVACYSDHALIRMLREELDQPVIGIMEASLFAARTLGARFGIIAVSARSKIMQAEAVRHYGLDSFCVGVGSCNLGVLELESKPTDEVMKIMADVGRDLVAKGADTLTLGCAGMTLMKPAVEKAVGKDVTVIDGVVAGVHHLIGLVRMGGKTAKAGLYRSSEQDRIARRQEVW</sequence>
<dbReference type="InterPro" id="IPR001920">
    <property type="entry name" value="Asp/Glu_race"/>
</dbReference>
<dbReference type="PANTHER" id="PTHR28047:SF6">
    <property type="entry name" value="CN HYDROLASE DOMAIN-CONTAINING PROTEIN"/>
    <property type="match status" value="1"/>
</dbReference>
<dbReference type="EMBL" id="KV425601">
    <property type="protein sequence ID" value="KZT21894.1"/>
    <property type="molecule type" value="Genomic_DNA"/>
</dbReference>
<accession>A0A165Q463</accession>
<evidence type="ECO:0000256" key="1">
    <source>
        <dbReference type="ARBA" id="ARBA00038414"/>
    </source>
</evidence>
<dbReference type="Pfam" id="PF00795">
    <property type="entry name" value="CN_hydrolase"/>
    <property type="match status" value="1"/>
</dbReference>
<dbReference type="SUPFAM" id="SSF53681">
    <property type="entry name" value="Aspartate/glutamate racemase"/>
    <property type="match status" value="1"/>
</dbReference>
<organism evidence="3 4">
    <name type="scientific">Neolentinus lepideus HHB14362 ss-1</name>
    <dbReference type="NCBI Taxonomy" id="1314782"/>
    <lineage>
        <taxon>Eukaryota</taxon>
        <taxon>Fungi</taxon>
        <taxon>Dikarya</taxon>
        <taxon>Basidiomycota</taxon>
        <taxon>Agaricomycotina</taxon>
        <taxon>Agaricomycetes</taxon>
        <taxon>Gloeophyllales</taxon>
        <taxon>Gloeophyllaceae</taxon>
        <taxon>Neolentinus</taxon>
    </lineage>
</organism>
<comment type="similarity">
    <text evidence="1">Belongs to the HyuE racemase family.</text>
</comment>
<dbReference type="InterPro" id="IPR036526">
    <property type="entry name" value="C-N_Hydrolase_sf"/>
</dbReference>
<dbReference type="CDD" id="cd07569">
    <property type="entry name" value="DCase"/>
    <property type="match status" value="1"/>
</dbReference>
<protein>
    <submittedName>
        <fullName evidence="3">Carbon-nitrogen hydrolase</fullName>
    </submittedName>
</protein>
<dbReference type="Gene3D" id="3.60.110.10">
    <property type="entry name" value="Carbon-nitrogen hydrolase"/>
    <property type="match status" value="1"/>
</dbReference>
<name>A0A165Q463_9AGAM</name>
<dbReference type="InterPro" id="IPR053714">
    <property type="entry name" value="Iso_Racemase_Enz_sf"/>
</dbReference>
<dbReference type="Gene3D" id="3.40.50.12500">
    <property type="match status" value="1"/>
</dbReference>
<dbReference type="InterPro" id="IPR015942">
    <property type="entry name" value="Asp/Glu/hydantoin_racemase"/>
</dbReference>
<dbReference type="PANTHER" id="PTHR28047">
    <property type="entry name" value="PROTEIN DCG1"/>
    <property type="match status" value="1"/>
</dbReference>